<reference evidence="5" key="1">
    <citation type="journal article" date="2022" name="Int. J. Mol. Sci.">
        <title>Draft Genome of Tanacetum Coccineum: Genomic Comparison of Closely Related Tanacetum-Family Plants.</title>
        <authorList>
            <person name="Yamashiro T."/>
            <person name="Shiraishi A."/>
            <person name="Nakayama K."/>
            <person name="Satake H."/>
        </authorList>
    </citation>
    <scope>NUCLEOTIDE SEQUENCE</scope>
</reference>
<protein>
    <submittedName>
        <fullName evidence="5">Retrovirus-related pol polyprotein from transposon TNT 1-94</fullName>
    </submittedName>
</protein>
<feature type="domain" description="Retrovirus-related Pol polyprotein from transposon TNT 1-94-like beta-barrel" evidence="4">
    <location>
        <begin position="42"/>
        <end position="83"/>
    </location>
</feature>
<evidence type="ECO:0000313" key="6">
    <source>
        <dbReference type="Proteomes" id="UP001151760"/>
    </source>
</evidence>
<dbReference type="Proteomes" id="UP001151760">
    <property type="component" value="Unassembled WGS sequence"/>
</dbReference>
<gene>
    <name evidence="5" type="ORF">Tco_0773004</name>
</gene>
<dbReference type="InterPro" id="IPR054722">
    <property type="entry name" value="PolX-like_BBD"/>
</dbReference>
<reference evidence="5" key="2">
    <citation type="submission" date="2022-01" db="EMBL/GenBank/DDBJ databases">
        <authorList>
            <person name="Yamashiro T."/>
            <person name="Shiraishi A."/>
            <person name="Satake H."/>
            <person name="Nakayama K."/>
        </authorList>
    </citation>
    <scope>NUCLEOTIDE SEQUENCE</scope>
</reference>
<keyword evidence="1" id="KW-0064">Aspartyl protease</keyword>
<dbReference type="PANTHER" id="PTHR11439:SF483">
    <property type="entry name" value="PEPTIDE SYNTHASE GLIP-LIKE, PUTATIVE (AFU_ORTHOLOGUE AFUA_3G12920)-RELATED"/>
    <property type="match status" value="1"/>
</dbReference>
<evidence type="ECO:0000313" key="5">
    <source>
        <dbReference type="EMBL" id="GJS90368.1"/>
    </source>
</evidence>
<dbReference type="InterPro" id="IPR043502">
    <property type="entry name" value="DNA/RNA_pol_sf"/>
</dbReference>
<keyword evidence="6" id="KW-1185">Reference proteome</keyword>
<comment type="caution">
    <text evidence="5">The sequence shown here is derived from an EMBL/GenBank/DDBJ whole genome shotgun (WGS) entry which is preliminary data.</text>
</comment>
<name>A0ABQ4ZNK7_9ASTR</name>
<evidence type="ECO:0000256" key="2">
    <source>
        <dbReference type="SAM" id="MobiDB-lite"/>
    </source>
</evidence>
<feature type="region of interest" description="Disordered" evidence="2">
    <location>
        <begin position="1"/>
        <end position="35"/>
    </location>
</feature>
<sequence>MPLGNASRTANILEHRTPRCSNVSNTPSSSNSFAAHRDSSIHSGCSKHMTENLKLLTNFVEKFLGTVKFGNDQLAPILGYGDLVQGTITIKRDGENLDKMKEKGDACIFVGYSTQSKAYSTQIILTLVAMDVKTSFLYGPLKEEVLKQAPRAWYDELSNFLVSEGFLKGSIDPTLFITKHREDILLVQIYVDDIIFGSTNPKLSKQFGKLMHSKFDMSNDGELKFFLGIRSTTPHGIFINQAKYAQEILKKHGMTSCDSIGTPMATKHLDADLSGTPVDQTKYRSMVRALMYLTASRLDILHATCYCARYQAKPTEKHLTTVEKGIVELFFVGTEYQLADMFTKALPEDSEDGNPAWATSYKILVGDFAQFLYELKLFDNWISILVTVNELRLNQKDSKLSDSLYRVVCFETFRIRRRWLQPYSSEVGFINHMLILKLSKSIVQHQDG</sequence>
<dbReference type="PANTHER" id="PTHR11439">
    <property type="entry name" value="GAG-POL-RELATED RETROTRANSPOSON"/>
    <property type="match status" value="1"/>
</dbReference>
<dbReference type="InterPro" id="IPR013103">
    <property type="entry name" value="RVT_2"/>
</dbReference>
<dbReference type="Pfam" id="PF22936">
    <property type="entry name" value="Pol_BBD"/>
    <property type="match status" value="1"/>
</dbReference>
<proteinExistence type="predicted"/>
<dbReference type="SUPFAM" id="SSF56672">
    <property type="entry name" value="DNA/RNA polymerases"/>
    <property type="match status" value="1"/>
</dbReference>
<organism evidence="5 6">
    <name type="scientific">Tanacetum coccineum</name>
    <dbReference type="NCBI Taxonomy" id="301880"/>
    <lineage>
        <taxon>Eukaryota</taxon>
        <taxon>Viridiplantae</taxon>
        <taxon>Streptophyta</taxon>
        <taxon>Embryophyta</taxon>
        <taxon>Tracheophyta</taxon>
        <taxon>Spermatophyta</taxon>
        <taxon>Magnoliopsida</taxon>
        <taxon>eudicotyledons</taxon>
        <taxon>Gunneridae</taxon>
        <taxon>Pentapetalae</taxon>
        <taxon>asterids</taxon>
        <taxon>campanulids</taxon>
        <taxon>Asterales</taxon>
        <taxon>Asteraceae</taxon>
        <taxon>Asteroideae</taxon>
        <taxon>Anthemideae</taxon>
        <taxon>Anthemidinae</taxon>
        <taxon>Tanacetum</taxon>
    </lineage>
</organism>
<evidence type="ECO:0000259" key="4">
    <source>
        <dbReference type="Pfam" id="PF22936"/>
    </source>
</evidence>
<evidence type="ECO:0000259" key="3">
    <source>
        <dbReference type="Pfam" id="PF07727"/>
    </source>
</evidence>
<dbReference type="Pfam" id="PF07727">
    <property type="entry name" value="RVT_2"/>
    <property type="match status" value="1"/>
</dbReference>
<accession>A0ABQ4ZNK7</accession>
<feature type="compositionally biased region" description="Low complexity" evidence="2">
    <location>
        <begin position="21"/>
        <end position="32"/>
    </location>
</feature>
<feature type="domain" description="Reverse transcriptase Ty1/copia-type" evidence="3">
    <location>
        <begin position="146"/>
        <end position="265"/>
    </location>
</feature>
<feature type="compositionally biased region" description="Polar residues" evidence="2">
    <location>
        <begin position="1"/>
        <end position="10"/>
    </location>
</feature>
<keyword evidence="1" id="KW-0645">Protease</keyword>
<keyword evidence="1" id="KW-0378">Hydrolase</keyword>
<evidence type="ECO:0000256" key="1">
    <source>
        <dbReference type="ARBA" id="ARBA00022750"/>
    </source>
</evidence>
<dbReference type="EMBL" id="BQNB010011422">
    <property type="protein sequence ID" value="GJS90368.1"/>
    <property type="molecule type" value="Genomic_DNA"/>
</dbReference>